<dbReference type="InterPro" id="IPR023124">
    <property type="entry name" value="DUF3239_dom_sf"/>
</dbReference>
<dbReference type="Gene3D" id="2.40.410.10">
    <property type="entry name" value="putative membrane protein from Corynebacterium diphtheriae superfamily"/>
    <property type="match status" value="1"/>
</dbReference>
<dbReference type="InterPro" id="IPR021632">
    <property type="entry name" value="DUF3239"/>
</dbReference>
<accession>A0A518DVQ4</accession>
<dbReference type="OrthoDB" id="264327at2"/>
<dbReference type="Pfam" id="PF11580">
    <property type="entry name" value="DUF3239"/>
    <property type="match status" value="1"/>
</dbReference>
<dbReference type="Proteomes" id="UP000317648">
    <property type="component" value="Chromosome"/>
</dbReference>
<name>A0A518DVQ4_9BACT</name>
<dbReference type="EMBL" id="CP036433">
    <property type="protein sequence ID" value="QDU95922.1"/>
    <property type="molecule type" value="Genomic_DNA"/>
</dbReference>
<feature type="transmembrane region" description="Helical" evidence="2">
    <location>
        <begin position="132"/>
        <end position="164"/>
    </location>
</feature>
<organism evidence="3 4">
    <name type="scientific">Lignipirellula cremea</name>
    <dbReference type="NCBI Taxonomy" id="2528010"/>
    <lineage>
        <taxon>Bacteria</taxon>
        <taxon>Pseudomonadati</taxon>
        <taxon>Planctomycetota</taxon>
        <taxon>Planctomycetia</taxon>
        <taxon>Pirellulales</taxon>
        <taxon>Pirellulaceae</taxon>
        <taxon>Lignipirellula</taxon>
    </lineage>
</organism>
<keyword evidence="4" id="KW-1185">Reference proteome</keyword>
<feature type="region of interest" description="Disordered" evidence="1">
    <location>
        <begin position="40"/>
        <end position="62"/>
    </location>
</feature>
<keyword evidence="2" id="KW-0472">Membrane</keyword>
<protein>
    <submittedName>
        <fullName evidence="3">Uncharacterized protein</fullName>
    </submittedName>
</protein>
<evidence type="ECO:0000313" key="4">
    <source>
        <dbReference type="Proteomes" id="UP000317648"/>
    </source>
</evidence>
<keyword evidence="2" id="KW-1133">Transmembrane helix</keyword>
<evidence type="ECO:0000313" key="3">
    <source>
        <dbReference type="EMBL" id="QDU95922.1"/>
    </source>
</evidence>
<evidence type="ECO:0000256" key="2">
    <source>
        <dbReference type="SAM" id="Phobius"/>
    </source>
</evidence>
<reference evidence="3 4" key="1">
    <citation type="submission" date="2019-02" db="EMBL/GenBank/DDBJ databases">
        <title>Deep-cultivation of Planctomycetes and their phenomic and genomic characterization uncovers novel biology.</title>
        <authorList>
            <person name="Wiegand S."/>
            <person name="Jogler M."/>
            <person name="Boedeker C."/>
            <person name="Pinto D."/>
            <person name="Vollmers J."/>
            <person name="Rivas-Marin E."/>
            <person name="Kohn T."/>
            <person name="Peeters S.H."/>
            <person name="Heuer A."/>
            <person name="Rast P."/>
            <person name="Oberbeckmann S."/>
            <person name="Bunk B."/>
            <person name="Jeske O."/>
            <person name="Meyerdierks A."/>
            <person name="Storesund J.E."/>
            <person name="Kallscheuer N."/>
            <person name="Luecker S."/>
            <person name="Lage O.M."/>
            <person name="Pohl T."/>
            <person name="Merkel B.J."/>
            <person name="Hornburger P."/>
            <person name="Mueller R.-W."/>
            <person name="Bruemmer F."/>
            <person name="Labrenz M."/>
            <person name="Spormann A.M."/>
            <person name="Op den Camp H."/>
            <person name="Overmann J."/>
            <person name="Amann R."/>
            <person name="Jetten M.S.M."/>
            <person name="Mascher T."/>
            <person name="Medema M.H."/>
            <person name="Devos D.P."/>
            <person name="Kaster A.-K."/>
            <person name="Ovreas L."/>
            <person name="Rohde M."/>
            <person name="Galperin M.Y."/>
            <person name="Jogler C."/>
        </authorList>
    </citation>
    <scope>NUCLEOTIDE SEQUENCE [LARGE SCALE GENOMIC DNA]</scope>
    <source>
        <strain evidence="3 4">Pla85_3_4</strain>
    </source>
</reference>
<dbReference type="RefSeq" id="WP_145054607.1">
    <property type="nucleotide sequence ID" value="NZ_CP036433.1"/>
</dbReference>
<keyword evidence="2" id="KW-0812">Transmembrane</keyword>
<sequence>MSVEVSCACGQRFAAERRLIGKRVQCPSCGGPIDVLDSRGSASSHFANAPPPPSNYPAQGGYPSPGGYPPQGGYAPQTPTYVPPTYTPPAPKKRKMKKAPFGVAASDSWASNPGRLRANPFQYCLHYPLWPAVYGLMFVGFLPLIFAVHWLFCCVSITGLILLIREWFVVRQHFWCGCVNPGVVVSLNPMLIAVCTDLSKGSGTYLAVKVIRSRLDRIQGQPPQIGTRVATVALYDGAPIDLGKPAWHTFYPVPVECVTTDLADMQGVLASISATDWQDLSTCLAQVPQPFRTGLYRMGRH</sequence>
<proteinExistence type="predicted"/>
<gene>
    <name evidence="3" type="ORF">Pla8534_37410</name>
</gene>
<dbReference type="KEGG" id="lcre:Pla8534_37410"/>
<evidence type="ECO:0000256" key="1">
    <source>
        <dbReference type="SAM" id="MobiDB-lite"/>
    </source>
</evidence>
<dbReference type="AlphaFoldDB" id="A0A518DVQ4"/>